<sequence length="52" mass="6172">MIFHLPLFRFQGKRTNLSKCKCWKALITNSMLKRQRSGRSDREVNPGFVYLV</sequence>
<name>A0A1Y0AZG7_9LAMI</name>
<dbReference type="AlphaFoldDB" id="A0A1Y0AZG7"/>
<proteinExistence type="predicted"/>
<geneLocation type="mitochondrion" evidence="1"/>
<reference evidence="1" key="1">
    <citation type="submission" date="2017-03" db="EMBL/GenBank/DDBJ databases">
        <title>The mitochondrial genome of the carnivorous plant Utricularia reniformis (Lentibulariaceae): structure, comparative analysis and evolutionary landmarks.</title>
        <authorList>
            <person name="Silva S.R."/>
            <person name="Alvarenga D.O."/>
            <person name="Michael T.P."/>
            <person name="Miranda V.F.O."/>
            <person name="Varani A.M."/>
        </authorList>
    </citation>
    <scope>NUCLEOTIDE SEQUENCE</scope>
</reference>
<organism evidence="1">
    <name type="scientific">Utricularia reniformis</name>
    <dbReference type="NCBI Taxonomy" id="192314"/>
    <lineage>
        <taxon>Eukaryota</taxon>
        <taxon>Viridiplantae</taxon>
        <taxon>Streptophyta</taxon>
        <taxon>Embryophyta</taxon>
        <taxon>Tracheophyta</taxon>
        <taxon>Spermatophyta</taxon>
        <taxon>Magnoliopsida</taxon>
        <taxon>eudicotyledons</taxon>
        <taxon>Gunneridae</taxon>
        <taxon>Pentapetalae</taxon>
        <taxon>asterids</taxon>
        <taxon>lamiids</taxon>
        <taxon>Lamiales</taxon>
        <taxon>Lentibulariaceae</taxon>
        <taxon>Utricularia</taxon>
    </lineage>
</organism>
<accession>A0A1Y0AZG7</accession>
<keyword evidence="1" id="KW-0496">Mitochondrion</keyword>
<dbReference type="EMBL" id="KY774314">
    <property type="protein sequence ID" value="ART30576.1"/>
    <property type="molecule type" value="Genomic_DNA"/>
</dbReference>
<protein>
    <submittedName>
        <fullName evidence="1">Uncharacterized protein</fullName>
    </submittedName>
</protein>
<evidence type="ECO:0000313" key="1">
    <source>
        <dbReference type="EMBL" id="ART30576.1"/>
    </source>
</evidence>
<gene>
    <name evidence="1" type="ORF">AEK19_MT0300</name>
</gene>